<dbReference type="Proteomes" id="UP000477488">
    <property type="component" value="Unassembled WGS sequence"/>
</dbReference>
<sequence>MKLRILSVGGQYLTQSLRQLGHAVLSVCPDPEADIPLPHPETARNLLEQAAGRGFIPDMLFYADDGNLPLLINPESAPCPSLYYSIDTYCNPWHLPYARGFDLVLAAQKDFLSLFADEGLPAQWFPLFCRSVDEAAPFDARDIPVAFVATLGHKNNPGREPFLRNFRALHPLVMRSGDFFPVFRRSRIVLNQTAFSEVNFRCFEAMGCGSALLMEQCGNGLDELFTPDESILPPYPKDDAAEAARIASSYLARPRQLAEIAENGRRLVAQRHTSLVRAQRLTEHCRQLRAASAQQARLDQADLRRIFVRTAFGMIASELRGPHLERHRAFFHNLATH</sequence>
<keyword evidence="2" id="KW-0808">Transferase</keyword>
<comment type="caution">
    <text evidence="2">The sequence shown here is derived from an EMBL/GenBank/DDBJ whole genome shotgun (WGS) entry which is preliminary data.</text>
</comment>
<dbReference type="InterPro" id="IPR055259">
    <property type="entry name" value="YkvP/CgeB_Glyco_trans-like"/>
</dbReference>
<feature type="domain" description="Spore protein YkvP/CgeB glycosyl transferase-like" evidence="1">
    <location>
        <begin position="177"/>
        <end position="281"/>
    </location>
</feature>
<dbReference type="EMBL" id="VUMH01000005">
    <property type="protein sequence ID" value="MSS27676.1"/>
    <property type="molecule type" value="Genomic_DNA"/>
</dbReference>
<dbReference type="RefSeq" id="WP_154510304.1">
    <property type="nucleotide sequence ID" value="NZ_VUMH01000005.1"/>
</dbReference>
<evidence type="ECO:0000313" key="2">
    <source>
        <dbReference type="EMBL" id="MSS27676.1"/>
    </source>
</evidence>
<dbReference type="Pfam" id="PF13524">
    <property type="entry name" value="Glyco_trans_1_2"/>
    <property type="match status" value="1"/>
</dbReference>
<dbReference type="AlphaFoldDB" id="A0A6L5XKF5"/>
<proteinExistence type="predicted"/>
<keyword evidence="3" id="KW-1185">Reference proteome</keyword>
<accession>A0A6L5XKF5</accession>
<name>A0A6L5XKF5_9BACT</name>
<evidence type="ECO:0000313" key="3">
    <source>
        <dbReference type="Proteomes" id="UP000477488"/>
    </source>
</evidence>
<reference evidence="2 3" key="1">
    <citation type="submission" date="2019-09" db="EMBL/GenBank/DDBJ databases">
        <title>In-depth cultivation of the pig gut microbiome towards novel bacterial diversity and tailored functional studies.</title>
        <authorList>
            <person name="Wylensek D."/>
            <person name="Hitch T.C.A."/>
            <person name="Clavel T."/>
        </authorList>
    </citation>
    <scope>NUCLEOTIDE SEQUENCE [LARGE SCALE GENOMIC DNA]</scope>
    <source>
        <strain evidence="2 3">PG-178-WT-4</strain>
    </source>
</reference>
<protein>
    <submittedName>
        <fullName evidence="2">Glycosyltransferase family 1 protein</fullName>
    </submittedName>
</protein>
<evidence type="ECO:0000259" key="1">
    <source>
        <dbReference type="Pfam" id="PF13524"/>
    </source>
</evidence>
<organism evidence="2 3">
    <name type="scientific">Desulfovibrio porci</name>
    <dbReference type="NCBI Taxonomy" id="2605782"/>
    <lineage>
        <taxon>Bacteria</taxon>
        <taxon>Pseudomonadati</taxon>
        <taxon>Thermodesulfobacteriota</taxon>
        <taxon>Desulfovibrionia</taxon>
        <taxon>Desulfovibrionales</taxon>
        <taxon>Desulfovibrionaceae</taxon>
        <taxon>Desulfovibrio</taxon>
    </lineage>
</organism>
<gene>
    <name evidence="2" type="ORF">FYJ44_06350</name>
</gene>
<dbReference type="GO" id="GO:0016740">
    <property type="term" value="F:transferase activity"/>
    <property type="evidence" value="ECO:0007669"/>
    <property type="project" value="UniProtKB-KW"/>
</dbReference>